<accession>A0ABQ5AFD2</accession>
<gene>
    <name evidence="3" type="ORF">Tco_0822212</name>
</gene>
<comment type="caution">
    <text evidence="3">The sequence shown here is derived from an EMBL/GenBank/DDBJ whole genome shotgun (WGS) entry which is preliminary data.</text>
</comment>
<evidence type="ECO:0000313" key="4">
    <source>
        <dbReference type="Proteomes" id="UP001151760"/>
    </source>
</evidence>
<dbReference type="EMBL" id="BQNB010012241">
    <property type="protein sequence ID" value="GJT01043.1"/>
    <property type="molecule type" value="Genomic_DNA"/>
</dbReference>
<feature type="compositionally biased region" description="Basic and acidic residues" evidence="2">
    <location>
        <begin position="597"/>
        <end position="640"/>
    </location>
</feature>
<name>A0ABQ5AFD2_9ASTR</name>
<feature type="region of interest" description="Disordered" evidence="2">
    <location>
        <begin position="593"/>
        <end position="640"/>
    </location>
</feature>
<feature type="region of interest" description="Disordered" evidence="2">
    <location>
        <begin position="430"/>
        <end position="449"/>
    </location>
</feature>
<keyword evidence="1" id="KW-0175">Coiled coil</keyword>
<protein>
    <submittedName>
        <fullName evidence="3">Uncharacterized protein</fullName>
    </submittedName>
</protein>
<evidence type="ECO:0000256" key="1">
    <source>
        <dbReference type="SAM" id="Coils"/>
    </source>
</evidence>
<keyword evidence="4" id="KW-1185">Reference proteome</keyword>
<feature type="compositionally biased region" description="Low complexity" evidence="2">
    <location>
        <begin position="431"/>
        <end position="443"/>
    </location>
</feature>
<reference evidence="3" key="2">
    <citation type="submission" date="2022-01" db="EMBL/GenBank/DDBJ databases">
        <authorList>
            <person name="Yamashiro T."/>
            <person name="Shiraishi A."/>
            <person name="Satake H."/>
            <person name="Nakayama K."/>
        </authorList>
    </citation>
    <scope>NUCLEOTIDE SEQUENCE</scope>
</reference>
<sequence length="729" mass="82546">MFQRLGRYPTSVRVFPDPILFLNGLQSSWEHGQQRPVILVGGKGTSSMLRMRKIYLFFPNEPSLGFGTGSPYVLVNIEPLRVDEEPVLQPAEVMTDLRGSPKPELPPMERKLASGSLNSHATHAKTSTLKDDVPFLTVFDDDEDATSCHLKIYAITPPAWKNHLDNHIDVELLDLHDRCYARLSTLESQIASIEAEKARLEAVEVSIQKEGSLVGRIVSSAIFYGRCKAFEQVAGMKEPFDLSKTQALVASSPKATPPFVLGSNPTSPLADASVVKPLGKGLRNFQSFAKIREYSFLEMLFVFRADCSWYSKSAHYIFPYKPFYMSSAFSGKGLCFYPFLGVFYGYCQEFKAFESCAFSYYCGEGVTATKIDEITTTSAPTTAIDEITLAQTLIEIKAAKPKVVTTASRQQQSNYIPNARWLVVQEPSEFKTTTSSPQASQPSKTKDKDKVIMIKPKVPLKKKDQVALDEEITRNLEAQLQAKLIEEERLADRLLAERLQTREQEELTDEEKAKLFIELMEKRRKHFAALRAQEKRNRPPTKTQKINQMSIYLKHMGGYKHNQLKGRSYEEIKKLFDKEMKRVNSFMAMNSEAQEISGKKDESSSKKAEIAQDSSTKRAGDKLESDKSKKQKTNENEEFEVHNEAELKKLMVIVKDDDIAIDVIPLATKPPVIIKYKLIREGIIGHYQLIRANWTVLTEKTCRLSRSWSKQSMVIQGLKMNMKEYCGVI</sequence>
<evidence type="ECO:0000256" key="2">
    <source>
        <dbReference type="SAM" id="MobiDB-lite"/>
    </source>
</evidence>
<proteinExistence type="predicted"/>
<organism evidence="3 4">
    <name type="scientific">Tanacetum coccineum</name>
    <dbReference type="NCBI Taxonomy" id="301880"/>
    <lineage>
        <taxon>Eukaryota</taxon>
        <taxon>Viridiplantae</taxon>
        <taxon>Streptophyta</taxon>
        <taxon>Embryophyta</taxon>
        <taxon>Tracheophyta</taxon>
        <taxon>Spermatophyta</taxon>
        <taxon>Magnoliopsida</taxon>
        <taxon>eudicotyledons</taxon>
        <taxon>Gunneridae</taxon>
        <taxon>Pentapetalae</taxon>
        <taxon>asterids</taxon>
        <taxon>campanulids</taxon>
        <taxon>Asterales</taxon>
        <taxon>Asteraceae</taxon>
        <taxon>Asteroideae</taxon>
        <taxon>Anthemideae</taxon>
        <taxon>Anthemidinae</taxon>
        <taxon>Tanacetum</taxon>
    </lineage>
</organism>
<evidence type="ECO:0000313" key="3">
    <source>
        <dbReference type="EMBL" id="GJT01043.1"/>
    </source>
</evidence>
<dbReference type="Proteomes" id="UP001151760">
    <property type="component" value="Unassembled WGS sequence"/>
</dbReference>
<reference evidence="3" key="1">
    <citation type="journal article" date="2022" name="Int. J. Mol. Sci.">
        <title>Draft Genome of Tanacetum Coccineum: Genomic Comparison of Closely Related Tanacetum-Family Plants.</title>
        <authorList>
            <person name="Yamashiro T."/>
            <person name="Shiraishi A."/>
            <person name="Nakayama K."/>
            <person name="Satake H."/>
        </authorList>
    </citation>
    <scope>NUCLEOTIDE SEQUENCE</scope>
</reference>
<feature type="coiled-coil region" evidence="1">
    <location>
        <begin position="183"/>
        <end position="210"/>
    </location>
</feature>